<name>A0A8S5VH15_9CAUD</name>
<dbReference type="EMBL" id="BK016265">
    <property type="protein sequence ID" value="DAG05968.1"/>
    <property type="molecule type" value="Genomic_DNA"/>
</dbReference>
<reference evidence="1" key="1">
    <citation type="journal article" date="2021" name="Proc. Natl. Acad. Sci. U.S.A.">
        <title>A Catalog of Tens of Thousands of Viruses from Human Metagenomes Reveals Hidden Associations with Chronic Diseases.</title>
        <authorList>
            <person name="Tisza M.J."/>
            <person name="Buck C.B."/>
        </authorList>
    </citation>
    <scope>NUCLEOTIDE SEQUENCE</scope>
    <source>
        <strain evidence="1">CtkfK18</strain>
    </source>
</reference>
<proteinExistence type="predicted"/>
<accession>A0A8S5VH15</accession>
<organism evidence="1">
    <name type="scientific">Myoviridae sp. ctkfK18</name>
    <dbReference type="NCBI Taxonomy" id="2825165"/>
    <lineage>
        <taxon>Viruses</taxon>
        <taxon>Duplodnaviria</taxon>
        <taxon>Heunggongvirae</taxon>
        <taxon>Uroviricota</taxon>
        <taxon>Caudoviricetes</taxon>
    </lineage>
</organism>
<sequence>MDKGLKLTETERIKLIERVKEFLDNHRIPGFRADLIKASNTINIIFDKKINDLINRINDLRYIDKLEENTERMINYLLVLYNVYYNIHHESMTGEYISAFRFFNLELQDECIKTQIIIENMIKKNIAGDIYKGSTSKWEQLLKELRKFYTKVDLNLSSEEEITKKAEYIKEKLRLQGCSELDIREYDYNKIISLNACGFEEVQPVFKVLEYYHIFSGDDK</sequence>
<protein>
    <submittedName>
        <fullName evidence="1">Uncharacterized protein</fullName>
    </submittedName>
</protein>
<evidence type="ECO:0000313" key="1">
    <source>
        <dbReference type="EMBL" id="DAG05968.1"/>
    </source>
</evidence>